<dbReference type="AlphaFoldDB" id="A0A146KDT3"/>
<reference evidence="1" key="1">
    <citation type="submission" date="2015-07" db="EMBL/GenBank/DDBJ databases">
        <title>Adaptation to a free-living lifestyle via gene acquisitions in the diplomonad Trepomonas sp. PC1.</title>
        <authorList>
            <person name="Xu F."/>
            <person name="Jerlstrom-Hultqvist J."/>
            <person name="Kolisko M."/>
            <person name="Simpson A.G.B."/>
            <person name="Roger A.J."/>
            <person name="Svard S.G."/>
            <person name="Andersson J.O."/>
        </authorList>
    </citation>
    <scope>NUCLEOTIDE SEQUENCE</scope>
    <source>
        <strain evidence="1">PC1</strain>
    </source>
</reference>
<protein>
    <submittedName>
        <fullName evidence="1">Uncharacterized protein</fullName>
    </submittedName>
</protein>
<gene>
    <name evidence="1" type="ORF">TPC1_12612</name>
</gene>
<feature type="non-terminal residue" evidence="1">
    <location>
        <position position="77"/>
    </location>
</feature>
<sequence>EQRLMEFPLPISLQQFSYIEDRYIISLFLIFQKETINDTLMSCFLVAHQKFPQYFPKPAEIIEQPYFLEKRLAELLC</sequence>
<evidence type="ECO:0000313" key="1">
    <source>
        <dbReference type="EMBL" id="JAP94657.1"/>
    </source>
</evidence>
<proteinExistence type="predicted"/>
<dbReference type="EMBL" id="GDID01001949">
    <property type="protein sequence ID" value="JAP94657.1"/>
    <property type="molecule type" value="Transcribed_RNA"/>
</dbReference>
<organism evidence="1">
    <name type="scientific">Trepomonas sp. PC1</name>
    <dbReference type="NCBI Taxonomy" id="1076344"/>
    <lineage>
        <taxon>Eukaryota</taxon>
        <taxon>Metamonada</taxon>
        <taxon>Diplomonadida</taxon>
        <taxon>Hexamitidae</taxon>
        <taxon>Hexamitinae</taxon>
        <taxon>Trepomonas</taxon>
    </lineage>
</organism>
<accession>A0A146KDT3</accession>
<feature type="non-terminal residue" evidence="1">
    <location>
        <position position="1"/>
    </location>
</feature>
<name>A0A146KDT3_9EUKA</name>